<dbReference type="AlphaFoldDB" id="A0A2N7S6D5"/>
<sequence length="169" mass="19035">MKPEIFTIRPTTGADWRAIRDLRIEMIRDTPTAYAESLQDALGHDQAEWVMRGERGTAEHGIALAALTEGERWVGTMGAFVPNPEAGPLLVGVYVAPEYRGRQAGLADSLLSRIEDWARTEGPQLTLHVHEDNTRARKYYERQGFKLTGQTVAYNLDPTRNELEMVKQL</sequence>
<evidence type="ECO:0000259" key="3">
    <source>
        <dbReference type="PROSITE" id="PS51186"/>
    </source>
</evidence>
<dbReference type="PANTHER" id="PTHR43877">
    <property type="entry name" value="AMINOALKYLPHOSPHONATE N-ACETYLTRANSFERASE-RELATED-RELATED"/>
    <property type="match status" value="1"/>
</dbReference>
<evidence type="ECO:0000313" key="5">
    <source>
        <dbReference type="Proteomes" id="UP000235739"/>
    </source>
</evidence>
<organism evidence="4 5">
    <name type="scientific">Glutamicibacter arilaitensis</name>
    <dbReference type="NCBI Taxonomy" id="256701"/>
    <lineage>
        <taxon>Bacteria</taxon>
        <taxon>Bacillati</taxon>
        <taxon>Actinomycetota</taxon>
        <taxon>Actinomycetes</taxon>
        <taxon>Micrococcales</taxon>
        <taxon>Micrococcaceae</taxon>
        <taxon>Glutamicibacter</taxon>
    </lineage>
</organism>
<dbReference type="Proteomes" id="UP000235739">
    <property type="component" value="Unassembled WGS sequence"/>
</dbReference>
<dbReference type="InterPro" id="IPR050832">
    <property type="entry name" value="Bact_Acetyltransf"/>
</dbReference>
<dbReference type="GO" id="GO:0016747">
    <property type="term" value="F:acyltransferase activity, transferring groups other than amino-acyl groups"/>
    <property type="evidence" value="ECO:0007669"/>
    <property type="project" value="InterPro"/>
</dbReference>
<dbReference type="CDD" id="cd04301">
    <property type="entry name" value="NAT_SF"/>
    <property type="match status" value="1"/>
</dbReference>
<name>A0A2N7S6D5_9MICC</name>
<evidence type="ECO:0000313" key="4">
    <source>
        <dbReference type="EMBL" id="PMQ21700.1"/>
    </source>
</evidence>
<dbReference type="RefSeq" id="WP_102598174.1">
    <property type="nucleotide sequence ID" value="NZ_JBQDIL010000031.1"/>
</dbReference>
<evidence type="ECO:0000256" key="1">
    <source>
        <dbReference type="ARBA" id="ARBA00022679"/>
    </source>
</evidence>
<reference evidence="4 5" key="1">
    <citation type="journal article" date="2017" name="Elife">
        <title>Extensive horizontal gene transfer in cheese-associated bacteria.</title>
        <authorList>
            <person name="Bonham K.S."/>
            <person name="Wolfe B.E."/>
            <person name="Dutton R.J."/>
        </authorList>
    </citation>
    <scope>NUCLEOTIDE SEQUENCE [LARGE SCALE GENOMIC DNA]</scope>
    <source>
        <strain evidence="4 5">JB182</strain>
    </source>
</reference>
<dbReference type="SUPFAM" id="SSF55729">
    <property type="entry name" value="Acyl-CoA N-acyltransferases (Nat)"/>
    <property type="match status" value="1"/>
</dbReference>
<proteinExistence type="predicted"/>
<protein>
    <submittedName>
        <fullName evidence="4">GNAT family N-acetyltransferase</fullName>
    </submittedName>
</protein>
<accession>A0A2N7S6D5</accession>
<comment type="caution">
    <text evidence="4">The sequence shown here is derived from an EMBL/GenBank/DDBJ whole genome shotgun (WGS) entry which is preliminary data.</text>
</comment>
<dbReference type="InterPro" id="IPR016181">
    <property type="entry name" value="Acyl_CoA_acyltransferase"/>
</dbReference>
<dbReference type="PANTHER" id="PTHR43877:SF2">
    <property type="entry name" value="AMINOALKYLPHOSPHONATE N-ACETYLTRANSFERASE-RELATED"/>
    <property type="match status" value="1"/>
</dbReference>
<dbReference type="Pfam" id="PF00583">
    <property type="entry name" value="Acetyltransf_1"/>
    <property type="match status" value="1"/>
</dbReference>
<dbReference type="PROSITE" id="PS51186">
    <property type="entry name" value="GNAT"/>
    <property type="match status" value="1"/>
</dbReference>
<keyword evidence="2" id="KW-0012">Acyltransferase</keyword>
<evidence type="ECO:0000256" key="2">
    <source>
        <dbReference type="ARBA" id="ARBA00023315"/>
    </source>
</evidence>
<dbReference type="EMBL" id="PNQX01000001">
    <property type="protein sequence ID" value="PMQ21700.1"/>
    <property type="molecule type" value="Genomic_DNA"/>
</dbReference>
<dbReference type="Gene3D" id="3.40.630.30">
    <property type="match status" value="1"/>
</dbReference>
<keyword evidence="1 4" id="KW-0808">Transferase</keyword>
<gene>
    <name evidence="4" type="ORF">CIK84_09285</name>
</gene>
<feature type="domain" description="N-acetyltransferase" evidence="3">
    <location>
        <begin position="6"/>
        <end position="169"/>
    </location>
</feature>
<dbReference type="InterPro" id="IPR000182">
    <property type="entry name" value="GNAT_dom"/>
</dbReference>